<dbReference type="InterPro" id="IPR001920">
    <property type="entry name" value="Asp/Glu_race"/>
</dbReference>
<evidence type="ECO:0000256" key="2">
    <source>
        <dbReference type="ARBA" id="ARBA00023235"/>
    </source>
</evidence>
<accession>A0A2W0HPA0</accession>
<name>A0A2W0HPA0_9BACI</name>
<comment type="caution">
    <text evidence="3">The sequence shown here is derived from an EMBL/GenBank/DDBJ whole genome shotgun (WGS) entry which is preliminary data.</text>
</comment>
<protein>
    <submittedName>
        <fullName evidence="3">Aspartate/glutamate racemase</fullName>
    </submittedName>
</protein>
<dbReference type="Pfam" id="PF01177">
    <property type="entry name" value="Asp_Glu_race"/>
    <property type="match status" value="1"/>
</dbReference>
<dbReference type="RefSeq" id="WP_110519194.1">
    <property type="nucleotide sequence ID" value="NZ_PDOF01000001.1"/>
</dbReference>
<dbReference type="GO" id="GO:0047661">
    <property type="term" value="F:amino-acid racemase activity"/>
    <property type="evidence" value="ECO:0007669"/>
    <property type="project" value="InterPro"/>
</dbReference>
<keyword evidence="4" id="KW-1185">Reference proteome</keyword>
<reference evidence="3 4" key="1">
    <citation type="submission" date="2017-10" db="EMBL/GenBank/DDBJ databases">
        <title>Bacillus sp. nov., a halophilic bacterium isolated from a Yangshapao Lake.</title>
        <authorList>
            <person name="Wang H."/>
        </authorList>
    </citation>
    <scope>NUCLEOTIDE SEQUENCE [LARGE SCALE GENOMIC DNA]</scope>
    <source>
        <strain evidence="3 4">YSP-3</strain>
    </source>
</reference>
<dbReference type="EMBL" id="PDOF01000001">
    <property type="protein sequence ID" value="PYZ98912.1"/>
    <property type="molecule type" value="Genomic_DNA"/>
</dbReference>
<evidence type="ECO:0000256" key="1">
    <source>
        <dbReference type="ARBA" id="ARBA00007847"/>
    </source>
</evidence>
<organism evidence="3 4">
    <name type="scientific">Alteribacter lacisalsi</name>
    <dbReference type="NCBI Taxonomy" id="2045244"/>
    <lineage>
        <taxon>Bacteria</taxon>
        <taxon>Bacillati</taxon>
        <taxon>Bacillota</taxon>
        <taxon>Bacilli</taxon>
        <taxon>Bacillales</taxon>
        <taxon>Bacillaceae</taxon>
        <taxon>Alteribacter</taxon>
    </lineage>
</organism>
<dbReference type="InterPro" id="IPR015942">
    <property type="entry name" value="Asp/Glu/hydantoin_racemase"/>
</dbReference>
<comment type="similarity">
    <text evidence="1">Belongs to the aspartate/glutamate racemases family.</text>
</comment>
<dbReference type="SUPFAM" id="SSF53681">
    <property type="entry name" value="Aspartate/glutamate racemase"/>
    <property type="match status" value="2"/>
</dbReference>
<keyword evidence="2" id="KW-0413">Isomerase</keyword>
<evidence type="ECO:0000313" key="4">
    <source>
        <dbReference type="Proteomes" id="UP000248066"/>
    </source>
</evidence>
<proteinExistence type="inferred from homology"/>
<dbReference type="NCBIfam" id="TIGR00035">
    <property type="entry name" value="asp_race"/>
    <property type="match status" value="1"/>
</dbReference>
<dbReference type="Proteomes" id="UP000248066">
    <property type="component" value="Unassembled WGS sequence"/>
</dbReference>
<evidence type="ECO:0000313" key="3">
    <source>
        <dbReference type="EMBL" id="PYZ98912.1"/>
    </source>
</evidence>
<dbReference type="InterPro" id="IPR004380">
    <property type="entry name" value="Asp_race"/>
</dbReference>
<gene>
    <name evidence="3" type="ORF">CR205_10180</name>
</gene>
<dbReference type="Gene3D" id="3.40.50.1860">
    <property type="match status" value="2"/>
</dbReference>
<sequence length="234" mass="26199">MKTIGMIGGMSWESTQIYYRMLNELTRRKLGGLHSASCIIHSVDFAPVETMQREGKWREAGELLAAIAQNLEKAGAEAVVVTSNTMHKLAPQIEGSVNIPLLHIGDAVAENVKKREIGRIALLGTRYTMEESFMTERLENHNLEVITPDSGDRELLNHIIFEELCVGKVRDVSRRRVLAVIEKLYDEGVHGIVLGCTELHMLVRQEELNLPLFDSTQLHVESIAEHMLEGVYAG</sequence>
<dbReference type="PANTHER" id="PTHR21198">
    <property type="entry name" value="GLUTAMATE RACEMASE"/>
    <property type="match status" value="1"/>
</dbReference>
<dbReference type="OrthoDB" id="9803739at2"/>
<dbReference type="AlphaFoldDB" id="A0A2W0HPA0"/>
<dbReference type="PANTHER" id="PTHR21198:SF7">
    <property type="entry name" value="ASPARTATE-GLUTAMATE RACEMASE FAMILY"/>
    <property type="match status" value="1"/>
</dbReference>